<feature type="region of interest" description="Disordered" evidence="1">
    <location>
        <begin position="373"/>
        <end position="392"/>
    </location>
</feature>
<accession>A0A9Q5D5W1</accession>
<evidence type="ECO:0000256" key="1">
    <source>
        <dbReference type="SAM" id="MobiDB-lite"/>
    </source>
</evidence>
<name>A0A9Q5D5W1_CLOBE</name>
<dbReference type="AlphaFoldDB" id="A0A9Q5D5W1"/>
<reference evidence="2" key="1">
    <citation type="submission" date="2020-05" db="EMBL/GenBank/DDBJ databases">
        <title>Genomic insights into acetone-butanol-ethanol (ABE) fermentation by sequencing solventogenic clostridia strains.</title>
        <authorList>
            <person name="Brown S."/>
        </authorList>
    </citation>
    <scope>NUCLEOTIDE SEQUENCE</scope>
    <source>
        <strain evidence="2">DJ126</strain>
    </source>
</reference>
<gene>
    <name evidence="2" type="ORF">DFH45_001084</name>
</gene>
<proteinExistence type="predicted"/>
<organism evidence="2 3">
    <name type="scientific">Clostridium beijerinckii</name>
    <name type="common">Clostridium MP</name>
    <dbReference type="NCBI Taxonomy" id="1520"/>
    <lineage>
        <taxon>Bacteria</taxon>
        <taxon>Bacillati</taxon>
        <taxon>Bacillota</taxon>
        <taxon>Clostridia</taxon>
        <taxon>Eubacteriales</taxon>
        <taxon>Clostridiaceae</taxon>
        <taxon>Clostridium</taxon>
    </lineage>
</organism>
<evidence type="ECO:0000313" key="2">
    <source>
        <dbReference type="EMBL" id="NRV08121.1"/>
    </source>
</evidence>
<evidence type="ECO:0000313" key="3">
    <source>
        <dbReference type="Proteomes" id="UP000821656"/>
    </source>
</evidence>
<dbReference type="RefSeq" id="WP_077304728.1">
    <property type="nucleotide sequence ID" value="NZ_CP016090.1"/>
</dbReference>
<protein>
    <submittedName>
        <fullName evidence="2">Uncharacterized protein YdcH (DUF465 family)</fullName>
    </submittedName>
</protein>
<dbReference type="CDD" id="cd19958">
    <property type="entry name" value="pyocin_knob"/>
    <property type="match status" value="1"/>
</dbReference>
<sequence>MNVTQFHEKLNKLENNIYVIEEVVKVLNGVYESELQHDNVNLKTLNVYTGSKLTGNKIEAYFTSTPSLTPWKTIIKIYSNVSPIYISYETLGDQVEAEDVNKLQDAVVETQENLNNEINRAIGAEKVLTDNLNTEISRAKSSENTLTINLNSEITRAKSAESILTTNLDFEINRAKTKESSIDVELSNRYTKDKVYTKDEVLQKISELINNAPNVLDTFKEIADALGNDPNFATTMTTMLAGKVDKVSGKGLSTNDYTDTEKANLADTNNKKHEHGNKSVIDGITATLIGYWNAAYTHISDSVKHITSDERTLWNTVSNKVDKITGKSLSTNDFDNNYKGKIDGISSNANKVEVSTTNGNIKIDGAEKTVYTHPSGTNPHGTTKSDVGLGNVTNDPQVKRSEMGAASGVATLDSSGVNSQAPKLHTHDDRYYTESEANSKFATKDEISNAGYGDMLKSIYDTNSDGIIDNADKLDGKHASDFAPSGYGLGGKGQRLNTSTDLNNIVANGWYDVQNPVNGPYSSGWFNFMVICSGDQSYLTQLGFGMTVNVGHVYIRTKSGSSWSTWIELYSNSVKPTPFDIGASPSTHNHDSVYLKKGLSWNDLEGV</sequence>
<dbReference type="EMBL" id="JABSXK010000001">
    <property type="protein sequence ID" value="NRV08121.1"/>
    <property type="molecule type" value="Genomic_DNA"/>
</dbReference>
<dbReference type="Proteomes" id="UP000821656">
    <property type="component" value="Unassembled WGS sequence"/>
</dbReference>
<comment type="caution">
    <text evidence="2">The sequence shown here is derived from an EMBL/GenBank/DDBJ whole genome shotgun (WGS) entry which is preliminary data.</text>
</comment>